<dbReference type="Pfam" id="PF02826">
    <property type="entry name" value="2-Hacid_dh_C"/>
    <property type="match status" value="1"/>
</dbReference>
<proteinExistence type="inferred from homology"/>
<organism evidence="7 8">
    <name type="scientific">Candidatus Stercoripulliclostridium merdipullorum</name>
    <dbReference type="NCBI Taxonomy" id="2840952"/>
    <lineage>
        <taxon>Bacteria</taxon>
        <taxon>Bacillati</taxon>
        <taxon>Bacillota</taxon>
        <taxon>Clostridia</taxon>
        <taxon>Eubacteriales</taxon>
        <taxon>Candidatus Stercoripulliclostridium</taxon>
    </lineage>
</organism>
<dbReference type="PANTHER" id="PTHR42938">
    <property type="entry name" value="FORMATE DEHYDROGENASE 1"/>
    <property type="match status" value="1"/>
</dbReference>
<dbReference type="GO" id="GO:0051287">
    <property type="term" value="F:NAD binding"/>
    <property type="evidence" value="ECO:0007669"/>
    <property type="project" value="InterPro"/>
</dbReference>
<dbReference type="PROSITE" id="PS00670">
    <property type="entry name" value="D_2_HYDROXYACID_DH_2"/>
    <property type="match status" value="1"/>
</dbReference>
<evidence type="ECO:0000259" key="5">
    <source>
        <dbReference type="Pfam" id="PF00389"/>
    </source>
</evidence>
<evidence type="ECO:0000259" key="6">
    <source>
        <dbReference type="Pfam" id="PF02826"/>
    </source>
</evidence>
<reference evidence="7" key="2">
    <citation type="journal article" date="2021" name="PeerJ">
        <title>Extensive microbial diversity within the chicken gut microbiome revealed by metagenomics and culture.</title>
        <authorList>
            <person name="Gilroy R."/>
            <person name="Ravi A."/>
            <person name="Getino M."/>
            <person name="Pursley I."/>
            <person name="Horton D.L."/>
            <person name="Alikhan N.F."/>
            <person name="Baker D."/>
            <person name="Gharbi K."/>
            <person name="Hall N."/>
            <person name="Watson M."/>
            <person name="Adriaenssens E.M."/>
            <person name="Foster-Nyarko E."/>
            <person name="Jarju S."/>
            <person name="Secka A."/>
            <person name="Antonio M."/>
            <person name="Oren A."/>
            <person name="Chaudhuri R.R."/>
            <person name="La Ragione R."/>
            <person name="Hildebrand F."/>
            <person name="Pallen M.J."/>
        </authorList>
    </citation>
    <scope>NUCLEOTIDE SEQUENCE</scope>
    <source>
        <strain evidence="7">23406</strain>
    </source>
</reference>
<accession>A0A9D1SXH1</accession>
<evidence type="ECO:0000256" key="2">
    <source>
        <dbReference type="ARBA" id="ARBA00023002"/>
    </source>
</evidence>
<dbReference type="InterPro" id="IPR036291">
    <property type="entry name" value="NAD(P)-bd_dom_sf"/>
</dbReference>
<dbReference type="GO" id="GO:0016616">
    <property type="term" value="F:oxidoreductase activity, acting on the CH-OH group of donors, NAD or NADP as acceptor"/>
    <property type="evidence" value="ECO:0007669"/>
    <property type="project" value="InterPro"/>
</dbReference>
<evidence type="ECO:0000256" key="1">
    <source>
        <dbReference type="ARBA" id="ARBA00005854"/>
    </source>
</evidence>
<keyword evidence="2 4" id="KW-0560">Oxidoreductase</keyword>
<comment type="similarity">
    <text evidence="1 4">Belongs to the D-isomer specific 2-hydroxyacid dehydrogenase family.</text>
</comment>
<dbReference type="CDD" id="cd12174">
    <property type="entry name" value="PGDH_like_3"/>
    <property type="match status" value="1"/>
</dbReference>
<dbReference type="Proteomes" id="UP000886891">
    <property type="component" value="Unassembled WGS sequence"/>
</dbReference>
<evidence type="ECO:0000256" key="3">
    <source>
        <dbReference type="ARBA" id="ARBA00023027"/>
    </source>
</evidence>
<comment type="caution">
    <text evidence="7">The sequence shown here is derived from an EMBL/GenBank/DDBJ whole genome shotgun (WGS) entry which is preliminary data.</text>
</comment>
<protein>
    <submittedName>
        <fullName evidence="7">3-phosphoglycerate dehydrogenase</fullName>
    </submittedName>
</protein>
<dbReference type="Pfam" id="PF00389">
    <property type="entry name" value="2-Hacid_dh"/>
    <property type="match status" value="1"/>
</dbReference>
<dbReference type="PROSITE" id="PS00065">
    <property type="entry name" value="D_2_HYDROXYACID_DH_1"/>
    <property type="match status" value="1"/>
</dbReference>
<dbReference type="SUPFAM" id="SSF52283">
    <property type="entry name" value="Formate/glycerate dehydrogenase catalytic domain-like"/>
    <property type="match status" value="1"/>
</dbReference>
<keyword evidence="3" id="KW-0520">NAD</keyword>
<dbReference type="InterPro" id="IPR006139">
    <property type="entry name" value="D-isomer_2_OHA_DH_cat_dom"/>
</dbReference>
<sequence>MYEILKLNSISKKIYDVLDDSYHVADDVEAPDAVLVRSANMAEFDIKDNLLAVARAGAGVNNIPLPRMTEKGVVVFNTPGANANAVKELVLCGMLLASRDVIGGISWANGLAGNGDAVPKMVEKGKSQFGGHEILGKTLGVIGLGAIGAKIAIAAHALGMEVIGYDPFLSDTVKTLLNGVATFADSAETVIASADFLTLHVPLLDSTRAMINRDSIATMKDGAVILNMSRAELVNVPDLKEALASGKIARYVVDFPTEDVLNTEHIIAIPHLGASTEEAEDNCAVMAAAQLKDYLENGNIRNSVNFPSLQVERSAEHRMCVIYNAGTDAIACLRQILDGINYQIHSVEKKGVGYAVIDTDVCLGEMDDDLFDRLGALDNIVSIRLI</sequence>
<reference evidence="7" key="1">
    <citation type="submission" date="2020-10" db="EMBL/GenBank/DDBJ databases">
        <authorList>
            <person name="Gilroy R."/>
        </authorList>
    </citation>
    <scope>NUCLEOTIDE SEQUENCE</scope>
    <source>
        <strain evidence="7">23406</strain>
    </source>
</reference>
<name>A0A9D1SXH1_9FIRM</name>
<evidence type="ECO:0000256" key="4">
    <source>
        <dbReference type="RuleBase" id="RU003719"/>
    </source>
</evidence>
<dbReference type="PANTHER" id="PTHR42938:SF47">
    <property type="entry name" value="HYDROXYPYRUVATE REDUCTASE"/>
    <property type="match status" value="1"/>
</dbReference>
<dbReference type="InterPro" id="IPR006140">
    <property type="entry name" value="D-isomer_DH_NAD-bd"/>
</dbReference>
<dbReference type="SUPFAM" id="SSF51735">
    <property type="entry name" value="NAD(P)-binding Rossmann-fold domains"/>
    <property type="match status" value="1"/>
</dbReference>
<gene>
    <name evidence="7" type="ORF">IAB14_01035</name>
</gene>
<dbReference type="InterPro" id="IPR029752">
    <property type="entry name" value="D-isomer_DH_CS1"/>
</dbReference>
<feature type="domain" description="D-isomer specific 2-hydroxyacid dehydrogenase catalytic" evidence="5">
    <location>
        <begin position="23"/>
        <end position="305"/>
    </location>
</feature>
<feature type="domain" description="D-isomer specific 2-hydroxyacid dehydrogenase NAD-binding" evidence="6">
    <location>
        <begin position="125"/>
        <end position="273"/>
    </location>
</feature>
<dbReference type="EMBL" id="DVOH01000011">
    <property type="protein sequence ID" value="HIU99680.1"/>
    <property type="molecule type" value="Genomic_DNA"/>
</dbReference>
<dbReference type="Gene3D" id="3.40.50.720">
    <property type="entry name" value="NAD(P)-binding Rossmann-like Domain"/>
    <property type="match status" value="2"/>
</dbReference>
<evidence type="ECO:0000313" key="8">
    <source>
        <dbReference type="Proteomes" id="UP000886891"/>
    </source>
</evidence>
<evidence type="ECO:0000313" key="7">
    <source>
        <dbReference type="EMBL" id="HIU99680.1"/>
    </source>
</evidence>
<dbReference type="InterPro" id="IPR029753">
    <property type="entry name" value="D-isomer_DH_CS"/>
</dbReference>
<dbReference type="AlphaFoldDB" id="A0A9D1SXH1"/>